<organism evidence="2 3">
    <name type="scientific">Campylobacter jejuni subsp. jejuni serotype O:23/36 (strain 81-176)</name>
    <dbReference type="NCBI Taxonomy" id="354242"/>
    <lineage>
        <taxon>Bacteria</taxon>
        <taxon>Pseudomonadati</taxon>
        <taxon>Campylobacterota</taxon>
        <taxon>Epsilonproteobacteria</taxon>
        <taxon>Campylobacterales</taxon>
        <taxon>Campylobacteraceae</taxon>
        <taxon>Campylobacter</taxon>
    </lineage>
</organism>
<reference evidence="3" key="1">
    <citation type="submission" date="2006-12" db="EMBL/GenBank/DDBJ databases">
        <authorList>
            <person name="Fouts D.E."/>
            <person name="Nelson K.E."/>
            <person name="Sebastian Y."/>
        </authorList>
    </citation>
    <scope>NUCLEOTIDE SEQUENCE [LARGE SCALE GENOMIC DNA]</scope>
    <source>
        <strain evidence="3">81-176</strain>
    </source>
</reference>
<protein>
    <recommendedName>
        <fullName evidence="4">Periplasmic protein</fullName>
    </recommendedName>
</protein>
<keyword evidence="1" id="KW-0812">Transmembrane</keyword>
<evidence type="ECO:0000256" key="1">
    <source>
        <dbReference type="SAM" id="Phobius"/>
    </source>
</evidence>
<evidence type="ECO:0000313" key="2">
    <source>
        <dbReference type="EMBL" id="EAQ72478.1"/>
    </source>
</evidence>
<dbReference type="RefSeq" id="WP_002857165.1">
    <property type="nucleotide sequence ID" value="NC_008787.1"/>
</dbReference>
<sequence length="150" mass="17489">MRKIIFILAFAFVIVILYIIFDFYIIKDSKKITKADFSTPLTCDLNVKDCTYSFNNKEVLISLNPKPLQSLDVTNLKIVNLGNYNNLGIKIYGLNMYMGEIKPKIHRLNSTDYESKIVLATCVLDTMRFRVEFMDNNKPIGFYFDFELKK</sequence>
<keyword evidence="1" id="KW-0472">Membrane</keyword>
<accession>A0A0H3PA77</accession>
<gene>
    <name evidence="2" type="ordered locus">CJJ81176_0918</name>
</gene>
<feature type="transmembrane region" description="Helical" evidence="1">
    <location>
        <begin position="6"/>
        <end position="26"/>
    </location>
</feature>
<name>A0A0H3PA77_CAMJJ</name>
<dbReference type="HOGENOM" id="CLU_128628_0_0_7"/>
<dbReference type="EMBL" id="CP000538">
    <property type="protein sequence ID" value="EAQ72478.1"/>
    <property type="molecule type" value="Genomic_DNA"/>
</dbReference>
<evidence type="ECO:0000313" key="3">
    <source>
        <dbReference type="Proteomes" id="UP000000646"/>
    </source>
</evidence>
<dbReference type="Proteomes" id="UP000000646">
    <property type="component" value="Chromosome"/>
</dbReference>
<keyword evidence="1" id="KW-1133">Transmembrane helix</keyword>
<dbReference type="KEGG" id="cjj:CJJ81176_0918"/>
<dbReference type="AlphaFoldDB" id="A0A0H3PA77"/>
<evidence type="ECO:0008006" key="4">
    <source>
        <dbReference type="Google" id="ProtNLM"/>
    </source>
</evidence>
<dbReference type="eggNOG" id="ENOG5033DQT">
    <property type="taxonomic scope" value="Bacteria"/>
</dbReference>
<proteinExistence type="predicted"/>